<comment type="subcellular location">
    <subcellularLocation>
        <location evidence="1">Cell membrane</location>
        <topology evidence="1">Multi-pass membrane protein</topology>
    </subcellularLocation>
</comment>
<gene>
    <name evidence="9" type="ORF">IPN02_13135</name>
</gene>
<evidence type="ECO:0000256" key="8">
    <source>
        <dbReference type="SAM" id="Phobius"/>
    </source>
</evidence>
<evidence type="ECO:0000256" key="3">
    <source>
        <dbReference type="ARBA" id="ARBA00022676"/>
    </source>
</evidence>
<keyword evidence="3" id="KW-0328">Glycosyltransferase</keyword>
<feature type="transmembrane region" description="Helical" evidence="8">
    <location>
        <begin position="134"/>
        <end position="152"/>
    </location>
</feature>
<feature type="transmembrane region" description="Helical" evidence="8">
    <location>
        <begin position="316"/>
        <end position="339"/>
    </location>
</feature>
<dbReference type="Proteomes" id="UP000727993">
    <property type="component" value="Unassembled WGS sequence"/>
</dbReference>
<dbReference type="GO" id="GO:0005886">
    <property type="term" value="C:plasma membrane"/>
    <property type="evidence" value="ECO:0007669"/>
    <property type="project" value="UniProtKB-SubCell"/>
</dbReference>
<feature type="transmembrane region" description="Helical" evidence="8">
    <location>
        <begin position="159"/>
        <end position="179"/>
    </location>
</feature>
<feature type="transmembrane region" description="Helical" evidence="8">
    <location>
        <begin position="29"/>
        <end position="48"/>
    </location>
</feature>
<dbReference type="GO" id="GO:0009103">
    <property type="term" value="P:lipopolysaccharide biosynthetic process"/>
    <property type="evidence" value="ECO:0007669"/>
    <property type="project" value="UniProtKB-ARBA"/>
</dbReference>
<feature type="transmembrane region" description="Helical" evidence="8">
    <location>
        <begin position="90"/>
        <end position="114"/>
    </location>
</feature>
<dbReference type="PANTHER" id="PTHR33908">
    <property type="entry name" value="MANNOSYLTRANSFERASE YKCB-RELATED"/>
    <property type="match status" value="1"/>
</dbReference>
<organism evidence="9 10">
    <name type="scientific">Candidatus Neomicrothrix subdominans</name>
    <dbReference type="NCBI Taxonomy" id="2954438"/>
    <lineage>
        <taxon>Bacteria</taxon>
        <taxon>Bacillati</taxon>
        <taxon>Actinomycetota</taxon>
        <taxon>Acidimicrobiia</taxon>
        <taxon>Acidimicrobiales</taxon>
        <taxon>Microthrixaceae</taxon>
        <taxon>Candidatus Neomicrothrix</taxon>
    </lineage>
</organism>
<evidence type="ECO:0000256" key="2">
    <source>
        <dbReference type="ARBA" id="ARBA00022475"/>
    </source>
</evidence>
<dbReference type="InterPro" id="IPR050297">
    <property type="entry name" value="LipidA_mod_glycosyltrf_83"/>
</dbReference>
<feature type="transmembrane region" description="Helical" evidence="8">
    <location>
        <begin position="369"/>
        <end position="389"/>
    </location>
</feature>
<accession>A0A936TDM6</accession>
<comment type="caution">
    <text evidence="9">The sequence shown here is derived from an EMBL/GenBank/DDBJ whole genome shotgun (WGS) entry which is preliminary data.</text>
</comment>
<protein>
    <recommendedName>
        <fullName evidence="11">Glycosyltransferase RgtA/B/C/D-like domain-containing protein</fullName>
    </recommendedName>
</protein>
<feature type="transmembrane region" description="Helical" evidence="8">
    <location>
        <begin position="291"/>
        <end position="309"/>
    </location>
</feature>
<evidence type="ECO:0000313" key="9">
    <source>
        <dbReference type="EMBL" id="MBK9297746.1"/>
    </source>
</evidence>
<keyword evidence="2" id="KW-1003">Cell membrane</keyword>
<keyword evidence="4" id="KW-0808">Transferase</keyword>
<dbReference type="AlphaFoldDB" id="A0A936TDM6"/>
<name>A0A936TDM6_9ACTN</name>
<reference evidence="9 10" key="1">
    <citation type="submission" date="2020-10" db="EMBL/GenBank/DDBJ databases">
        <title>Connecting structure to function with the recovery of over 1000 high-quality activated sludge metagenome-assembled genomes encoding full-length rRNA genes using long-read sequencing.</title>
        <authorList>
            <person name="Singleton C.M."/>
            <person name="Petriglieri F."/>
            <person name="Kristensen J.M."/>
            <person name="Kirkegaard R.H."/>
            <person name="Michaelsen T.Y."/>
            <person name="Andersen M.H."/>
            <person name="Karst S.M."/>
            <person name="Dueholm M.S."/>
            <person name="Nielsen P.H."/>
            <person name="Albertsen M."/>
        </authorList>
    </citation>
    <scope>NUCLEOTIDE SEQUENCE [LARGE SCALE GENOMIC DNA]</scope>
    <source>
        <strain evidence="9">Lyne_18-Q3-R50-59_MAXAC.006</strain>
    </source>
</reference>
<proteinExistence type="predicted"/>
<keyword evidence="6 8" id="KW-1133">Transmembrane helix</keyword>
<sequence length="528" mass="55885">MTPSDAQAGPDERPATGSMARLAELAGEPLAWVGLIVATFGVIARAWVISGPMGTPDLDAATVGIQAQQFLDGHLQVFFLNQPYGGTLEVAMVAAAFVVGGVNVAMMKLVPLALHAVAVVLTWRIARRVTDDRLARFLAPCLLWIFPAGMVWNSTKQRGFYGIAIVLAALTLLFALRVVQEGTATADLVVLGLVAGLGWWTTPLLAPIALASGGWALIESPDARRRVAWLVIPAALGAAPWLGWNAVNGWESLSGGRAEGWDWLEGASGWLRSLGMLTGTATPWDLSRNLVPWWLAALILGLVVVIAWLRTREAVGWLLPGIVVIVGVTAPLNLVLALSPGAPRYLYPLMPVVAVILAVLVPDRSPSRAAWAAAGVLTMAAALTAWGLVGMDELANEPTPNFFIASPGIDRVVHYLERRGIDVVTTDSAGMQITFLSGGEIVASSFGSPRVEDFERLAAAVPETTFVLAGGPPDNPKRLRTWADSSGATVTDEAHIGQYWVISFDQRVTANQADLQVFGGVAPPASGE</sequence>
<evidence type="ECO:0000313" key="10">
    <source>
        <dbReference type="Proteomes" id="UP000727993"/>
    </source>
</evidence>
<feature type="transmembrane region" description="Helical" evidence="8">
    <location>
        <begin position="227"/>
        <end position="244"/>
    </location>
</feature>
<feature type="transmembrane region" description="Helical" evidence="8">
    <location>
        <begin position="199"/>
        <end position="218"/>
    </location>
</feature>
<dbReference type="GO" id="GO:0016763">
    <property type="term" value="F:pentosyltransferase activity"/>
    <property type="evidence" value="ECO:0007669"/>
    <property type="project" value="TreeGrafter"/>
</dbReference>
<dbReference type="PANTHER" id="PTHR33908:SF11">
    <property type="entry name" value="MEMBRANE PROTEIN"/>
    <property type="match status" value="1"/>
</dbReference>
<evidence type="ECO:0000256" key="7">
    <source>
        <dbReference type="ARBA" id="ARBA00023136"/>
    </source>
</evidence>
<evidence type="ECO:0000256" key="5">
    <source>
        <dbReference type="ARBA" id="ARBA00022692"/>
    </source>
</evidence>
<evidence type="ECO:0000256" key="4">
    <source>
        <dbReference type="ARBA" id="ARBA00022679"/>
    </source>
</evidence>
<evidence type="ECO:0008006" key="11">
    <source>
        <dbReference type="Google" id="ProtNLM"/>
    </source>
</evidence>
<evidence type="ECO:0000256" key="6">
    <source>
        <dbReference type="ARBA" id="ARBA00022989"/>
    </source>
</evidence>
<dbReference type="EMBL" id="JADJZA010000007">
    <property type="protein sequence ID" value="MBK9297746.1"/>
    <property type="molecule type" value="Genomic_DNA"/>
</dbReference>
<keyword evidence="5 8" id="KW-0812">Transmembrane</keyword>
<evidence type="ECO:0000256" key="1">
    <source>
        <dbReference type="ARBA" id="ARBA00004651"/>
    </source>
</evidence>
<keyword evidence="7 8" id="KW-0472">Membrane</keyword>
<feature type="transmembrane region" description="Helical" evidence="8">
    <location>
        <begin position="345"/>
        <end position="362"/>
    </location>
</feature>